<dbReference type="InterPro" id="IPR034197">
    <property type="entry name" value="Peptidases_S8_3"/>
</dbReference>
<evidence type="ECO:0000256" key="3">
    <source>
        <dbReference type="ARBA" id="ARBA00022525"/>
    </source>
</evidence>
<gene>
    <name evidence="16" type="ORF">J5N97_019936</name>
</gene>
<dbReference type="InterPro" id="IPR037045">
    <property type="entry name" value="S8pro/Inhibitor_I9_sf"/>
</dbReference>
<evidence type="ECO:0000256" key="12">
    <source>
        <dbReference type="SAM" id="SignalP"/>
    </source>
</evidence>
<dbReference type="Pfam" id="PF00082">
    <property type="entry name" value="Peptidase_S8"/>
    <property type="match status" value="1"/>
</dbReference>
<dbReference type="SUPFAM" id="SSF52743">
    <property type="entry name" value="Subtilisin-like"/>
    <property type="match status" value="1"/>
</dbReference>
<evidence type="ECO:0000313" key="17">
    <source>
        <dbReference type="Proteomes" id="UP001085076"/>
    </source>
</evidence>
<dbReference type="AlphaFoldDB" id="A0A9D5CET5"/>
<evidence type="ECO:0000259" key="15">
    <source>
        <dbReference type="Pfam" id="PF17766"/>
    </source>
</evidence>
<dbReference type="EMBL" id="JAGGNH010000005">
    <property type="protein sequence ID" value="KAJ0971977.1"/>
    <property type="molecule type" value="Genomic_DNA"/>
</dbReference>
<dbReference type="Gene3D" id="3.40.50.200">
    <property type="entry name" value="Peptidase S8/S53 domain"/>
    <property type="match status" value="1"/>
</dbReference>
<feature type="active site" description="Charge relay system" evidence="9 10">
    <location>
        <position position="207"/>
    </location>
</feature>
<evidence type="ECO:0000259" key="14">
    <source>
        <dbReference type="Pfam" id="PF05922"/>
    </source>
</evidence>
<dbReference type="PRINTS" id="PR00723">
    <property type="entry name" value="SUBTILISIN"/>
</dbReference>
<evidence type="ECO:0000256" key="2">
    <source>
        <dbReference type="ARBA" id="ARBA00011073"/>
    </source>
</evidence>
<keyword evidence="6 10" id="KW-0378">Hydrolase</keyword>
<dbReference type="Pfam" id="PF17766">
    <property type="entry name" value="fn3_6"/>
    <property type="match status" value="1"/>
</dbReference>
<keyword evidence="17" id="KW-1185">Reference proteome</keyword>
<keyword evidence="4 10" id="KW-0645">Protease</keyword>
<evidence type="ECO:0008006" key="18">
    <source>
        <dbReference type="Google" id="ProtNLM"/>
    </source>
</evidence>
<dbReference type="Gene3D" id="2.60.40.2310">
    <property type="match status" value="1"/>
</dbReference>
<feature type="domain" description="Subtilisin-like protease fibronectin type-III" evidence="15">
    <location>
        <begin position="640"/>
        <end position="742"/>
    </location>
</feature>
<dbReference type="GO" id="GO:0004252">
    <property type="term" value="F:serine-type endopeptidase activity"/>
    <property type="evidence" value="ECO:0007669"/>
    <property type="project" value="UniProtKB-UniRule"/>
</dbReference>
<feature type="active site" description="Charge relay system" evidence="9 10">
    <location>
        <position position="526"/>
    </location>
</feature>
<dbReference type="OrthoDB" id="206201at2759"/>
<protein>
    <recommendedName>
        <fullName evidence="18">Subtilisin-like protease SBT1.9</fullName>
    </recommendedName>
</protein>
<dbReference type="InterPro" id="IPR010259">
    <property type="entry name" value="S8pro/Inhibitor_I9"/>
</dbReference>
<evidence type="ECO:0000256" key="1">
    <source>
        <dbReference type="ARBA" id="ARBA00004613"/>
    </source>
</evidence>
<dbReference type="CDD" id="cd02120">
    <property type="entry name" value="PA_subtilisin_like"/>
    <property type="match status" value="1"/>
</dbReference>
<keyword evidence="7 10" id="KW-0720">Serine protease</keyword>
<keyword evidence="3" id="KW-0964">Secreted</keyword>
<feature type="signal peptide" evidence="12">
    <location>
        <begin position="1"/>
        <end position="21"/>
    </location>
</feature>
<sequence>MASPLLFGTCLFITLLSPAMASERSTYIVHMDASAMPKTFADPHQWYSATLRSVSKTRASSNLLYAYENVMHGFSAVLSSEELQVLKQMPSFLSAYKDTEVTMDTTHTYEFLSLNMGAGLWPASNYGEGVIIGVIDSGVWPESGSFNDKEMTEVPKSWKGKCEAGQDFNASMCNRKLIGARYFNKGVIAANNGTKPSMNSARDTRGHGTHTSSTAAGNYASADYFGYSPGIARGIAPRARLAIYKVIWEEGQYNSDILAGMDQAIADGVNVISISIGPLGTVDKLYEDPIAIASFAAMEKGIFVSSSAGNFGPDLSSLHNGIPWTLTVAAGTIDRKFSATMKLGNGQTIIGTSMYPENALIVNVSLVYNETISQCNSSALLSSEAHGMIVLCEDIGTPGDQIYYVSESTAMGAVLITNNSDDVFPYYCPAIVVTPREGIMSINYAKNNPNATITMKFRETLLGIKPAPAVESYSARGPSPSCPGVLKPDILAPGSHVLAAWSPMSATAVIGNDYLASEYNIISGTSMASPHASGVAALLKAAHPGWSPAAIRSAMMTSARVTDNTMKPIKDMGNSFHHASPLAMGAGHVDPNKALDPGLVYDASAQDYVNMLCASNYTHNQIMMITRSSNESQCSKPSSDLNYPSFISIFNTSSTNYSQRFGRTVTNVGDGPATYKVTVMAPTWLSVVVQPNVLVFKEMYEKQRYTVDIKVVRSKGEEEAGYGAVIWVDDKGKYTVRSPLVVLL</sequence>
<dbReference type="FunFam" id="3.30.70.80:FF:000003">
    <property type="entry name" value="Subtilisin-like protease SBT1.9"/>
    <property type="match status" value="1"/>
</dbReference>
<dbReference type="PANTHER" id="PTHR10795">
    <property type="entry name" value="PROPROTEIN CONVERTASE SUBTILISIN/KEXIN"/>
    <property type="match status" value="1"/>
</dbReference>
<dbReference type="Pfam" id="PF05922">
    <property type="entry name" value="Inhibitor_I9"/>
    <property type="match status" value="1"/>
</dbReference>
<dbReference type="Gene3D" id="3.30.70.80">
    <property type="entry name" value="Peptidase S8 propeptide/proteinase inhibitor I9"/>
    <property type="match status" value="1"/>
</dbReference>
<name>A0A9D5CET5_9LILI</name>
<evidence type="ECO:0000256" key="10">
    <source>
        <dbReference type="PROSITE-ProRule" id="PRU01240"/>
    </source>
</evidence>
<reference evidence="16" key="1">
    <citation type="submission" date="2021-03" db="EMBL/GenBank/DDBJ databases">
        <authorList>
            <person name="Li Z."/>
            <person name="Yang C."/>
        </authorList>
    </citation>
    <scope>NUCLEOTIDE SEQUENCE</scope>
    <source>
        <strain evidence="16">Dzin_1.0</strain>
        <tissue evidence="16">Leaf</tissue>
    </source>
</reference>
<evidence type="ECO:0000256" key="4">
    <source>
        <dbReference type="ARBA" id="ARBA00022670"/>
    </source>
</evidence>
<keyword evidence="5 12" id="KW-0732">Signal</keyword>
<feature type="domain" description="Peptidase S8/S53" evidence="13">
    <location>
        <begin position="127"/>
        <end position="562"/>
    </location>
</feature>
<dbReference type="Gene3D" id="3.50.30.30">
    <property type="match status" value="1"/>
</dbReference>
<dbReference type="Proteomes" id="UP001085076">
    <property type="component" value="Miscellaneous, Linkage group lg05"/>
</dbReference>
<dbReference type="InterPro" id="IPR036852">
    <property type="entry name" value="Peptidase_S8/S53_dom_sf"/>
</dbReference>
<dbReference type="FunFam" id="3.40.50.200:FF:000006">
    <property type="entry name" value="Subtilisin-like protease SBT1.5"/>
    <property type="match status" value="1"/>
</dbReference>
<dbReference type="InterPro" id="IPR015500">
    <property type="entry name" value="Peptidase_S8_subtilisin-rel"/>
</dbReference>
<evidence type="ECO:0000256" key="7">
    <source>
        <dbReference type="ARBA" id="ARBA00022825"/>
    </source>
</evidence>
<evidence type="ECO:0000256" key="6">
    <source>
        <dbReference type="ARBA" id="ARBA00022801"/>
    </source>
</evidence>
<evidence type="ECO:0000256" key="8">
    <source>
        <dbReference type="ARBA" id="ARBA00023180"/>
    </source>
</evidence>
<dbReference type="PROSITE" id="PS00138">
    <property type="entry name" value="SUBTILASE_SER"/>
    <property type="match status" value="1"/>
</dbReference>
<dbReference type="InterPro" id="IPR045051">
    <property type="entry name" value="SBT"/>
</dbReference>
<proteinExistence type="inferred from homology"/>
<dbReference type="InterPro" id="IPR041469">
    <property type="entry name" value="Subtilisin-like_FN3"/>
</dbReference>
<dbReference type="PROSITE" id="PS51892">
    <property type="entry name" value="SUBTILASE"/>
    <property type="match status" value="1"/>
</dbReference>
<comment type="caution">
    <text evidence="16">The sequence shown here is derived from an EMBL/GenBank/DDBJ whole genome shotgun (WGS) entry which is preliminary data.</text>
</comment>
<dbReference type="GO" id="GO:0006508">
    <property type="term" value="P:proteolysis"/>
    <property type="evidence" value="ECO:0007669"/>
    <property type="project" value="UniProtKB-KW"/>
</dbReference>
<dbReference type="InterPro" id="IPR000209">
    <property type="entry name" value="Peptidase_S8/S53_dom"/>
</dbReference>
<dbReference type="CDD" id="cd04852">
    <property type="entry name" value="Peptidases_S8_3"/>
    <property type="match status" value="1"/>
</dbReference>
<organism evidence="16 17">
    <name type="scientific">Dioscorea zingiberensis</name>
    <dbReference type="NCBI Taxonomy" id="325984"/>
    <lineage>
        <taxon>Eukaryota</taxon>
        <taxon>Viridiplantae</taxon>
        <taxon>Streptophyta</taxon>
        <taxon>Embryophyta</taxon>
        <taxon>Tracheophyta</taxon>
        <taxon>Spermatophyta</taxon>
        <taxon>Magnoliopsida</taxon>
        <taxon>Liliopsida</taxon>
        <taxon>Dioscoreales</taxon>
        <taxon>Dioscoreaceae</taxon>
        <taxon>Dioscorea</taxon>
    </lineage>
</organism>
<feature type="domain" description="Inhibitor I9" evidence="14">
    <location>
        <begin position="26"/>
        <end position="103"/>
    </location>
</feature>
<keyword evidence="8" id="KW-0325">Glycoprotein</keyword>
<dbReference type="InterPro" id="IPR023828">
    <property type="entry name" value="Peptidase_S8_Ser-AS"/>
</dbReference>
<evidence type="ECO:0000259" key="13">
    <source>
        <dbReference type="Pfam" id="PF00082"/>
    </source>
</evidence>
<evidence type="ECO:0000256" key="11">
    <source>
        <dbReference type="SAM" id="MobiDB-lite"/>
    </source>
</evidence>
<feature type="region of interest" description="Disordered" evidence="11">
    <location>
        <begin position="194"/>
        <end position="214"/>
    </location>
</feature>
<dbReference type="GO" id="GO:0005576">
    <property type="term" value="C:extracellular region"/>
    <property type="evidence" value="ECO:0007669"/>
    <property type="project" value="UniProtKB-SubCell"/>
</dbReference>
<feature type="active site" description="Charge relay system" evidence="9 10">
    <location>
        <position position="136"/>
    </location>
</feature>
<feature type="chain" id="PRO_5039357247" description="Subtilisin-like protease SBT1.9" evidence="12">
    <location>
        <begin position="22"/>
        <end position="744"/>
    </location>
</feature>
<evidence type="ECO:0000256" key="5">
    <source>
        <dbReference type="ARBA" id="ARBA00022729"/>
    </source>
</evidence>
<evidence type="ECO:0000313" key="16">
    <source>
        <dbReference type="EMBL" id="KAJ0971977.1"/>
    </source>
</evidence>
<comment type="similarity">
    <text evidence="2 10">Belongs to the peptidase S8 family.</text>
</comment>
<comment type="subcellular location">
    <subcellularLocation>
        <location evidence="1">Secreted</location>
    </subcellularLocation>
</comment>
<evidence type="ECO:0000256" key="9">
    <source>
        <dbReference type="PIRSR" id="PIRSR615500-1"/>
    </source>
</evidence>
<reference evidence="16" key="2">
    <citation type="journal article" date="2022" name="Hortic Res">
        <title>The genome of Dioscorea zingiberensis sheds light on the biosynthesis, origin and evolution of the medicinally important diosgenin saponins.</title>
        <authorList>
            <person name="Li Y."/>
            <person name="Tan C."/>
            <person name="Li Z."/>
            <person name="Guo J."/>
            <person name="Li S."/>
            <person name="Chen X."/>
            <person name="Wang C."/>
            <person name="Dai X."/>
            <person name="Yang H."/>
            <person name="Song W."/>
            <person name="Hou L."/>
            <person name="Xu J."/>
            <person name="Tong Z."/>
            <person name="Xu A."/>
            <person name="Yuan X."/>
            <person name="Wang W."/>
            <person name="Yang Q."/>
            <person name="Chen L."/>
            <person name="Sun Z."/>
            <person name="Wang K."/>
            <person name="Pan B."/>
            <person name="Chen J."/>
            <person name="Bao Y."/>
            <person name="Liu F."/>
            <person name="Qi X."/>
            <person name="Gang D.R."/>
            <person name="Wen J."/>
            <person name="Li J."/>
        </authorList>
    </citation>
    <scope>NUCLEOTIDE SEQUENCE</scope>
    <source>
        <strain evidence="16">Dzin_1.0</strain>
    </source>
</reference>
<accession>A0A9D5CET5</accession>